<keyword evidence="3 9" id="KW-0812">Transmembrane</keyword>
<comment type="subcellular location">
    <subcellularLocation>
        <location evidence="1">Membrane</location>
    </subcellularLocation>
</comment>
<keyword evidence="4 10" id="KW-0732">Signal</keyword>
<evidence type="ECO:0000259" key="11">
    <source>
        <dbReference type="PROSITE" id="PS50836"/>
    </source>
</evidence>
<dbReference type="PROSITE" id="PS50836">
    <property type="entry name" value="DOMON"/>
    <property type="match status" value="2"/>
</dbReference>
<evidence type="ECO:0000256" key="6">
    <source>
        <dbReference type="ARBA" id="ARBA00022989"/>
    </source>
</evidence>
<dbReference type="Gene3D" id="1.20.120.1770">
    <property type="match status" value="1"/>
</dbReference>
<dbReference type="CDD" id="cd08760">
    <property type="entry name" value="Cyt_b561_FRRS1_like"/>
    <property type="match status" value="1"/>
</dbReference>
<proteinExistence type="predicted"/>
<feature type="transmembrane region" description="Helical" evidence="9">
    <location>
        <begin position="508"/>
        <end position="530"/>
    </location>
</feature>
<accession>A0A7S3XGV6</accession>
<dbReference type="PANTHER" id="PTHR23130:SF171">
    <property type="entry name" value="OS01G0895300 PROTEIN"/>
    <property type="match status" value="1"/>
</dbReference>
<gene>
    <name evidence="13" type="ORF">PSAL00342_LOCUS7532</name>
</gene>
<feature type="compositionally biased region" description="Acidic residues" evidence="8">
    <location>
        <begin position="213"/>
        <end position="239"/>
    </location>
</feature>
<dbReference type="InterPro" id="IPR006593">
    <property type="entry name" value="Cyt_b561/ferric_Rdtase_TM"/>
</dbReference>
<keyword evidence="7 9" id="KW-0472">Membrane</keyword>
<feature type="transmembrane region" description="Helical" evidence="9">
    <location>
        <begin position="551"/>
        <end position="574"/>
    </location>
</feature>
<dbReference type="SMART" id="SM00665">
    <property type="entry name" value="B561"/>
    <property type="match status" value="1"/>
</dbReference>
<evidence type="ECO:0000256" key="9">
    <source>
        <dbReference type="SAM" id="Phobius"/>
    </source>
</evidence>
<feature type="chain" id="PRO_5031394720" description="Cytochrome b561 domain-containing protein" evidence="10">
    <location>
        <begin position="26"/>
        <end position="644"/>
    </location>
</feature>
<dbReference type="Pfam" id="PF03188">
    <property type="entry name" value="Cytochrom_B561"/>
    <property type="match status" value="1"/>
</dbReference>
<dbReference type="PROSITE" id="PS50939">
    <property type="entry name" value="CYTOCHROME_B561"/>
    <property type="match status" value="1"/>
</dbReference>
<keyword evidence="2" id="KW-0813">Transport</keyword>
<dbReference type="CDD" id="cd09631">
    <property type="entry name" value="DOMON_DOH"/>
    <property type="match status" value="1"/>
</dbReference>
<evidence type="ECO:0000256" key="1">
    <source>
        <dbReference type="ARBA" id="ARBA00004370"/>
    </source>
</evidence>
<sequence length="644" mass="68996">MAPRKRFRATASLLLVATMVPHARAMAKFCTRSDLPRPNGEGTFDCMVDVIDEEPGKYTFHWTVDSSQEFVESAVHLKEDDAWLSLGFGSSCRSDRAAYPFTTTNCDMVPAIAAIAEVNGEGDVSVGTYNITGLSTSQITSTSNAEGLMEVTGGVSSGEVDGTIMYITLKMVDEDVGASLDLGTSMNYAFGSSGNLAVHDPSNAGTFTVEMASEPEDEDTEPEEDSQSTEEQVQPEEEGVDRANVVKGECPPSPLTVDRDPNGNSLTFECRQPLTADTMNDVVLDWAVSEDGNSLTVALSARTDGYLAIGFPVRAGNMVPADAVIGACSSADETLEVRPYKISDDSSSGVVVDNDQVISNQGCMYEDGLTTVYFTREVENGGQVALELSEEGMPLIFASGDTSDLVHHGSSRGAVQVNFESSEIEQQAVAGSTDRKSHGILMAVAWICMLPLGGAVGKLIQKMRRSPCICKLLFYTHAILQLFGLVIATAGFAVAVGKFDAGISKVPYGHGTIGVIVMALTFFQPINALVRPDAALMKTRRRVWEFVHASTGKCALLLGAFNVFTGIHILAINFGEIDQSLWVALCAGSLCLIVFSRDMVEKYCDQEVYLQQQSCDKHDEHRAYPDGDDGGSAASAEQLIKGDV</sequence>
<protein>
    <recommendedName>
        <fullName evidence="14">Cytochrome b561 domain-containing protein</fullName>
    </recommendedName>
</protein>
<evidence type="ECO:0008006" key="14">
    <source>
        <dbReference type="Google" id="ProtNLM"/>
    </source>
</evidence>
<keyword evidence="5" id="KW-0249">Electron transport</keyword>
<feature type="region of interest" description="Disordered" evidence="8">
    <location>
        <begin position="212"/>
        <end position="264"/>
    </location>
</feature>
<evidence type="ECO:0000256" key="2">
    <source>
        <dbReference type="ARBA" id="ARBA00022448"/>
    </source>
</evidence>
<feature type="domain" description="DOMON" evidence="11">
    <location>
        <begin position="280"/>
        <end position="400"/>
    </location>
</feature>
<feature type="transmembrane region" description="Helical" evidence="9">
    <location>
        <begin position="440"/>
        <end position="460"/>
    </location>
</feature>
<evidence type="ECO:0000256" key="8">
    <source>
        <dbReference type="SAM" id="MobiDB-lite"/>
    </source>
</evidence>
<evidence type="ECO:0000256" key="4">
    <source>
        <dbReference type="ARBA" id="ARBA00022729"/>
    </source>
</evidence>
<name>A0A7S3XGV6_9CHLO</name>
<dbReference type="PANTHER" id="PTHR23130">
    <property type="entry name" value="CYTOCHROME B561 AND DOMON DOMAIN-CONTAINING PROTEIN"/>
    <property type="match status" value="1"/>
</dbReference>
<dbReference type="InterPro" id="IPR045266">
    <property type="entry name" value="DOH_DOMON"/>
</dbReference>
<evidence type="ECO:0000256" key="5">
    <source>
        <dbReference type="ARBA" id="ARBA00022982"/>
    </source>
</evidence>
<evidence type="ECO:0000256" key="7">
    <source>
        <dbReference type="ARBA" id="ARBA00023136"/>
    </source>
</evidence>
<dbReference type="InterPro" id="IPR005018">
    <property type="entry name" value="DOMON_domain"/>
</dbReference>
<dbReference type="GO" id="GO:0016020">
    <property type="term" value="C:membrane"/>
    <property type="evidence" value="ECO:0007669"/>
    <property type="project" value="UniProtKB-SubCell"/>
</dbReference>
<feature type="signal peptide" evidence="10">
    <location>
        <begin position="1"/>
        <end position="25"/>
    </location>
</feature>
<evidence type="ECO:0000313" key="13">
    <source>
        <dbReference type="EMBL" id="CAE0613633.1"/>
    </source>
</evidence>
<keyword evidence="6 9" id="KW-1133">Transmembrane helix</keyword>
<feature type="transmembrane region" description="Helical" evidence="9">
    <location>
        <begin position="472"/>
        <end position="496"/>
    </location>
</feature>
<evidence type="ECO:0000256" key="3">
    <source>
        <dbReference type="ARBA" id="ARBA00022692"/>
    </source>
</evidence>
<evidence type="ECO:0000259" key="12">
    <source>
        <dbReference type="PROSITE" id="PS50939"/>
    </source>
</evidence>
<dbReference type="EMBL" id="HBIS01009181">
    <property type="protein sequence ID" value="CAE0613633.1"/>
    <property type="molecule type" value="Transcribed_RNA"/>
</dbReference>
<feature type="domain" description="Cytochrome b561" evidence="12">
    <location>
        <begin position="405"/>
        <end position="604"/>
    </location>
</feature>
<organism evidence="13">
    <name type="scientific">Picocystis salinarum</name>
    <dbReference type="NCBI Taxonomy" id="88271"/>
    <lineage>
        <taxon>Eukaryota</taxon>
        <taxon>Viridiplantae</taxon>
        <taxon>Chlorophyta</taxon>
        <taxon>Picocystophyceae</taxon>
        <taxon>Picocystales</taxon>
        <taxon>Picocystaceae</taxon>
        <taxon>Picocystis</taxon>
    </lineage>
</organism>
<dbReference type="Pfam" id="PF03351">
    <property type="entry name" value="DOMON"/>
    <property type="match status" value="1"/>
</dbReference>
<feature type="domain" description="DOMON" evidence="11">
    <location>
        <begin position="56"/>
        <end position="194"/>
    </location>
</feature>
<reference evidence="13" key="1">
    <citation type="submission" date="2021-01" db="EMBL/GenBank/DDBJ databases">
        <authorList>
            <person name="Corre E."/>
            <person name="Pelletier E."/>
            <person name="Niang G."/>
            <person name="Scheremetjew M."/>
            <person name="Finn R."/>
            <person name="Kale V."/>
            <person name="Holt S."/>
            <person name="Cochrane G."/>
            <person name="Meng A."/>
            <person name="Brown T."/>
            <person name="Cohen L."/>
        </authorList>
    </citation>
    <scope>NUCLEOTIDE SEQUENCE</scope>
    <source>
        <strain evidence="13">CCMP1897</strain>
    </source>
</reference>
<evidence type="ECO:0000256" key="10">
    <source>
        <dbReference type="SAM" id="SignalP"/>
    </source>
</evidence>
<feature type="transmembrane region" description="Helical" evidence="9">
    <location>
        <begin position="580"/>
        <end position="596"/>
    </location>
</feature>
<dbReference type="AlphaFoldDB" id="A0A7S3XGV6"/>